<dbReference type="PROSITE" id="PS50850">
    <property type="entry name" value="MFS"/>
    <property type="match status" value="1"/>
</dbReference>
<feature type="transmembrane region" description="Helical" evidence="4">
    <location>
        <begin position="151"/>
        <end position="170"/>
    </location>
</feature>
<keyword evidence="3 4" id="KW-0472">Membrane</keyword>
<keyword evidence="2 4" id="KW-1133">Transmembrane helix</keyword>
<reference evidence="6 7" key="1">
    <citation type="submission" date="2020-08" db="EMBL/GenBank/DDBJ databases">
        <title>Bridging the membrane lipid divide: bacteria of the FCB group superphylum have the potential to synthesize archaeal ether lipids.</title>
        <authorList>
            <person name="Villanueva L."/>
            <person name="Von Meijenfeldt F.A.B."/>
            <person name="Westbye A.B."/>
            <person name="Yadav S."/>
            <person name="Hopmans E.C."/>
            <person name="Dutilh B.E."/>
            <person name="Sinninghe Damste J.S."/>
        </authorList>
    </citation>
    <scope>NUCLEOTIDE SEQUENCE [LARGE SCALE GENOMIC DNA]</scope>
    <source>
        <strain evidence="6">NIOZ-UU81</strain>
    </source>
</reference>
<dbReference type="EMBL" id="JACNLK010000055">
    <property type="protein sequence ID" value="MBC8208837.1"/>
    <property type="molecule type" value="Genomic_DNA"/>
</dbReference>
<organism evidence="6 7">
    <name type="scientific">Candidatus Desulfatifera sulfidica</name>
    <dbReference type="NCBI Taxonomy" id="2841691"/>
    <lineage>
        <taxon>Bacteria</taxon>
        <taxon>Pseudomonadati</taxon>
        <taxon>Thermodesulfobacteriota</taxon>
        <taxon>Desulfobulbia</taxon>
        <taxon>Desulfobulbales</taxon>
        <taxon>Desulfobulbaceae</taxon>
        <taxon>Candidatus Desulfatifera</taxon>
    </lineage>
</organism>
<keyword evidence="1 4" id="KW-0812">Transmembrane</keyword>
<feature type="transmembrane region" description="Helical" evidence="4">
    <location>
        <begin position="258"/>
        <end position="277"/>
    </location>
</feature>
<dbReference type="GO" id="GO:0022857">
    <property type="term" value="F:transmembrane transporter activity"/>
    <property type="evidence" value="ECO:0007669"/>
    <property type="project" value="InterPro"/>
</dbReference>
<evidence type="ECO:0000256" key="2">
    <source>
        <dbReference type="ARBA" id="ARBA00022989"/>
    </source>
</evidence>
<dbReference type="PANTHER" id="PTHR43129:SF1">
    <property type="entry name" value="FOSMIDOMYCIN RESISTANCE PROTEIN"/>
    <property type="match status" value="1"/>
</dbReference>
<dbReference type="Gene3D" id="1.20.1250.20">
    <property type="entry name" value="MFS general substrate transporter like domains"/>
    <property type="match status" value="2"/>
</dbReference>
<gene>
    <name evidence="6" type="ORF">H8E79_06685</name>
</gene>
<feature type="transmembrane region" description="Helical" evidence="4">
    <location>
        <begin position="19"/>
        <end position="39"/>
    </location>
</feature>
<feature type="transmembrane region" description="Helical" evidence="4">
    <location>
        <begin position="176"/>
        <end position="193"/>
    </location>
</feature>
<dbReference type="SUPFAM" id="SSF103473">
    <property type="entry name" value="MFS general substrate transporter"/>
    <property type="match status" value="1"/>
</dbReference>
<evidence type="ECO:0000313" key="6">
    <source>
        <dbReference type="EMBL" id="MBC8208837.1"/>
    </source>
</evidence>
<protein>
    <submittedName>
        <fullName evidence="6">MFS transporter</fullName>
    </submittedName>
</protein>
<comment type="caution">
    <text evidence="6">The sequence shown here is derived from an EMBL/GenBank/DDBJ whole genome shotgun (WGS) entry which is preliminary data.</text>
</comment>
<feature type="transmembrane region" description="Helical" evidence="4">
    <location>
        <begin position="284"/>
        <end position="302"/>
    </location>
</feature>
<evidence type="ECO:0000256" key="1">
    <source>
        <dbReference type="ARBA" id="ARBA00022692"/>
    </source>
</evidence>
<dbReference type="InterPro" id="IPR036259">
    <property type="entry name" value="MFS_trans_sf"/>
</dbReference>
<dbReference type="InterPro" id="IPR020846">
    <property type="entry name" value="MFS_dom"/>
</dbReference>
<feature type="domain" description="Major facilitator superfamily (MFS) profile" evidence="5">
    <location>
        <begin position="21"/>
        <end position="397"/>
    </location>
</feature>
<feature type="transmembrane region" description="Helical" evidence="4">
    <location>
        <begin position="308"/>
        <end position="331"/>
    </location>
</feature>
<feature type="transmembrane region" description="Helical" evidence="4">
    <location>
        <begin position="114"/>
        <end position="139"/>
    </location>
</feature>
<sequence length="405" mass="42553">MAPTVDTPRPVSQSFSQTLGALIFLAFLFFLNFNARVIFAPLLPGIGQEYGLDHGGAGSFFLLISFGYFLSILASPLVAVRLGHKLTIVLSVVSSGLVLILPLFLSSILSLRLILFSLGLAAGLYLPSALATITTLVAPAWWGRGMAIHELAPNLGFVAAPLLVTGMLMIGTWQQGLALLGLVMVACGLLYGIRGQGGNAPVEVPDLAGIKTVVRRPAFWLMMFLFSLGICSTIGIYAMLPLYLVAEHNLESDVANRLLAMSRMASVVMPLAAGWLGDRFGNRLLMASVLFITALLTLGIAWSSGAWVIFFVFVQPLIAVCFFPSGFAILAGIGNSKRGNLTVSLCIPTAFLVGGGGVPMLIGELGDILSIGTGIAGTGLLILVGSGLAFVYAVQNSNNKRAAAH</sequence>
<dbReference type="PANTHER" id="PTHR43129">
    <property type="entry name" value="FOSMIDOMYCIN RESISTANCE PROTEIN"/>
    <property type="match status" value="1"/>
</dbReference>
<feature type="transmembrane region" description="Helical" evidence="4">
    <location>
        <begin position="59"/>
        <end position="79"/>
    </location>
</feature>
<dbReference type="GO" id="GO:0005886">
    <property type="term" value="C:plasma membrane"/>
    <property type="evidence" value="ECO:0007669"/>
    <property type="project" value="TreeGrafter"/>
</dbReference>
<dbReference type="AlphaFoldDB" id="A0A8J6TDW5"/>
<evidence type="ECO:0000256" key="4">
    <source>
        <dbReference type="SAM" id="Phobius"/>
    </source>
</evidence>
<dbReference type="InterPro" id="IPR011701">
    <property type="entry name" value="MFS"/>
</dbReference>
<name>A0A8J6TDW5_9BACT</name>
<dbReference type="Proteomes" id="UP000599024">
    <property type="component" value="Unassembled WGS sequence"/>
</dbReference>
<evidence type="ECO:0000313" key="7">
    <source>
        <dbReference type="Proteomes" id="UP000599024"/>
    </source>
</evidence>
<evidence type="ECO:0000256" key="3">
    <source>
        <dbReference type="ARBA" id="ARBA00023136"/>
    </source>
</evidence>
<proteinExistence type="predicted"/>
<dbReference type="Pfam" id="PF07690">
    <property type="entry name" value="MFS_1"/>
    <property type="match status" value="1"/>
</dbReference>
<feature type="transmembrane region" description="Helical" evidence="4">
    <location>
        <begin position="86"/>
        <end position="108"/>
    </location>
</feature>
<feature type="transmembrane region" description="Helical" evidence="4">
    <location>
        <begin position="219"/>
        <end position="246"/>
    </location>
</feature>
<feature type="transmembrane region" description="Helical" evidence="4">
    <location>
        <begin position="343"/>
        <end position="362"/>
    </location>
</feature>
<feature type="transmembrane region" description="Helical" evidence="4">
    <location>
        <begin position="368"/>
        <end position="394"/>
    </location>
</feature>
<evidence type="ECO:0000259" key="5">
    <source>
        <dbReference type="PROSITE" id="PS50850"/>
    </source>
</evidence>
<accession>A0A8J6TDW5</accession>